<accession>A0A0D2EQW2</accession>
<dbReference type="HOGENOM" id="CLU_048587_1_1_1"/>
<dbReference type="RefSeq" id="XP_013310733.1">
    <property type="nucleotide sequence ID" value="XM_013455279.1"/>
</dbReference>
<reference evidence="4 5" key="1">
    <citation type="submission" date="2015-01" db="EMBL/GenBank/DDBJ databases">
        <title>The Genome Sequence of Exophiala xenobiotica CBS118157.</title>
        <authorList>
            <consortium name="The Broad Institute Genomics Platform"/>
            <person name="Cuomo C."/>
            <person name="de Hoog S."/>
            <person name="Gorbushina A."/>
            <person name="Stielow B."/>
            <person name="Teixiera M."/>
            <person name="Abouelleil A."/>
            <person name="Chapman S.B."/>
            <person name="Priest M."/>
            <person name="Young S.K."/>
            <person name="Wortman J."/>
            <person name="Nusbaum C."/>
            <person name="Birren B."/>
        </authorList>
    </citation>
    <scope>NUCLEOTIDE SEQUENCE [LARGE SCALE GENOMIC DNA]</scope>
    <source>
        <strain evidence="4 5">CBS 118157</strain>
    </source>
</reference>
<dbReference type="Gene3D" id="3.40.50.1820">
    <property type="entry name" value="alpha/beta hydrolase"/>
    <property type="match status" value="1"/>
</dbReference>
<protein>
    <recommendedName>
        <fullName evidence="3">AB hydrolase-1 domain-containing protein</fullName>
    </recommendedName>
</protein>
<evidence type="ECO:0000259" key="3">
    <source>
        <dbReference type="Pfam" id="PF12697"/>
    </source>
</evidence>
<proteinExistence type="inferred from homology"/>
<dbReference type="PANTHER" id="PTHR22946">
    <property type="entry name" value="DIENELACTONE HYDROLASE DOMAIN-CONTAINING PROTEIN-RELATED"/>
    <property type="match status" value="1"/>
</dbReference>
<sequence length="311" mass="34237">MPAISNGYGTTRAVEFLSDGLTIRGVLQLPEGQGPFPLVVLAHGLGGLKEWSLPDVAAALVKVGIAGLSFDYRNFGDSEGTPREEVAHYGRLQDWQDAISYASSLPEVDAQRIGVWGTSLGGRDVLAISWMDRRIKAVVAQAPLIKWTPVSASRMAGYGDDLERFERELAEDRKDRALGKEPRYVQFVKPTGDDIKGAFIGQLSEAEAKNYTGRLTLQTYQPTTLVDVTPFVELIAPTPVHFILADQDFLPGQKEAYQAAKEPKSLVTIPGNHFSPYLELESKPQSIAATQDFFSKTRDRYRAVWTPKAIP</sequence>
<dbReference type="GO" id="GO:0016788">
    <property type="term" value="F:hydrolase activity, acting on ester bonds"/>
    <property type="evidence" value="ECO:0007669"/>
    <property type="project" value="UniProtKB-ARBA"/>
</dbReference>
<dbReference type="EMBL" id="KN847323">
    <property type="protein sequence ID" value="KIW50149.1"/>
    <property type="molecule type" value="Genomic_DNA"/>
</dbReference>
<dbReference type="Pfam" id="PF12697">
    <property type="entry name" value="Abhydrolase_6"/>
    <property type="match status" value="1"/>
</dbReference>
<name>A0A0D2EQW2_9EURO</name>
<organism evidence="4 5">
    <name type="scientific">Exophiala xenobiotica</name>
    <dbReference type="NCBI Taxonomy" id="348802"/>
    <lineage>
        <taxon>Eukaryota</taxon>
        <taxon>Fungi</taxon>
        <taxon>Dikarya</taxon>
        <taxon>Ascomycota</taxon>
        <taxon>Pezizomycotina</taxon>
        <taxon>Eurotiomycetes</taxon>
        <taxon>Chaetothyriomycetidae</taxon>
        <taxon>Chaetothyriales</taxon>
        <taxon>Herpotrichiellaceae</taxon>
        <taxon>Exophiala</taxon>
    </lineage>
</organism>
<evidence type="ECO:0000256" key="1">
    <source>
        <dbReference type="ARBA" id="ARBA00022801"/>
    </source>
</evidence>
<feature type="domain" description="AB hydrolase-1" evidence="3">
    <location>
        <begin position="39"/>
        <end position="279"/>
    </location>
</feature>
<dbReference type="GeneID" id="25333673"/>
<gene>
    <name evidence="4" type="ORF">PV05_11765</name>
</gene>
<dbReference type="Gene3D" id="1.10.10.800">
    <property type="match status" value="1"/>
</dbReference>
<dbReference type="STRING" id="348802.A0A0D2EQW2"/>
<dbReference type="SUPFAM" id="SSF53474">
    <property type="entry name" value="alpha/beta-Hydrolases"/>
    <property type="match status" value="1"/>
</dbReference>
<dbReference type="Proteomes" id="UP000054342">
    <property type="component" value="Unassembled WGS sequence"/>
</dbReference>
<comment type="similarity">
    <text evidence="2">Belongs to the AB hydrolase superfamily. FUS2 hydrolase family.</text>
</comment>
<dbReference type="OrthoDB" id="2498029at2759"/>
<evidence type="ECO:0000313" key="5">
    <source>
        <dbReference type="Proteomes" id="UP000054342"/>
    </source>
</evidence>
<dbReference type="AlphaFoldDB" id="A0A0D2EQW2"/>
<dbReference type="InterPro" id="IPR050261">
    <property type="entry name" value="FrsA_esterase"/>
</dbReference>
<evidence type="ECO:0000256" key="2">
    <source>
        <dbReference type="ARBA" id="ARBA00038115"/>
    </source>
</evidence>
<dbReference type="PANTHER" id="PTHR22946:SF9">
    <property type="entry name" value="POLYKETIDE TRANSFERASE AF380"/>
    <property type="match status" value="1"/>
</dbReference>
<keyword evidence="1" id="KW-0378">Hydrolase</keyword>
<dbReference type="InterPro" id="IPR029058">
    <property type="entry name" value="AB_hydrolase_fold"/>
</dbReference>
<keyword evidence="5" id="KW-1185">Reference proteome</keyword>
<dbReference type="InterPro" id="IPR000073">
    <property type="entry name" value="AB_hydrolase_1"/>
</dbReference>
<evidence type="ECO:0000313" key="4">
    <source>
        <dbReference type="EMBL" id="KIW50149.1"/>
    </source>
</evidence>